<dbReference type="AlphaFoldDB" id="A0A8S4QZP5"/>
<accession>A0A8S4QZP5</accession>
<dbReference type="InterPro" id="IPR028047">
    <property type="entry name" value="Latrotoxin_C_dom"/>
</dbReference>
<evidence type="ECO:0000259" key="1">
    <source>
        <dbReference type="Pfam" id="PF15658"/>
    </source>
</evidence>
<reference evidence="2" key="1">
    <citation type="submission" date="2022-03" db="EMBL/GenBank/DDBJ databases">
        <authorList>
            <person name="Lindestad O."/>
        </authorList>
    </citation>
    <scope>NUCLEOTIDE SEQUENCE</scope>
</reference>
<name>A0A8S4QZP5_9NEOP</name>
<protein>
    <submittedName>
        <fullName evidence="2">Jg12998 protein</fullName>
    </submittedName>
</protein>
<evidence type="ECO:0000313" key="3">
    <source>
        <dbReference type="Proteomes" id="UP000838756"/>
    </source>
</evidence>
<feature type="domain" description="Latrotoxin C-terminal" evidence="1">
    <location>
        <begin position="1"/>
        <end position="104"/>
    </location>
</feature>
<dbReference type="EMBL" id="CAKXAJ010023426">
    <property type="protein sequence ID" value="CAH2227711.1"/>
    <property type="molecule type" value="Genomic_DNA"/>
</dbReference>
<dbReference type="Proteomes" id="UP000838756">
    <property type="component" value="Unassembled WGS sequence"/>
</dbReference>
<keyword evidence="3" id="KW-1185">Reference proteome</keyword>
<sequence>MDVDGTILLLDVLVRKVTGQKYISTVGQSIPPLEAQGYALNITEGFEKVVNQAALRSGISMHRLNIDFVEIQQEVKRKIIRGKYNEISGILNSHIEKACPGGEAGKLSPKKFDKLIAQFDKGLLNQSIEQILHNRDGRLEVDDTKQMSLEPQSYLSNASVHSHSKVSTCLSEIGVTKLGGNINR</sequence>
<dbReference type="Pfam" id="PF15658">
    <property type="entry name" value="Latrotoxin_C"/>
    <property type="match status" value="1"/>
</dbReference>
<organism evidence="2 3">
    <name type="scientific">Pararge aegeria aegeria</name>
    <dbReference type="NCBI Taxonomy" id="348720"/>
    <lineage>
        <taxon>Eukaryota</taxon>
        <taxon>Metazoa</taxon>
        <taxon>Ecdysozoa</taxon>
        <taxon>Arthropoda</taxon>
        <taxon>Hexapoda</taxon>
        <taxon>Insecta</taxon>
        <taxon>Pterygota</taxon>
        <taxon>Neoptera</taxon>
        <taxon>Endopterygota</taxon>
        <taxon>Lepidoptera</taxon>
        <taxon>Glossata</taxon>
        <taxon>Ditrysia</taxon>
        <taxon>Papilionoidea</taxon>
        <taxon>Nymphalidae</taxon>
        <taxon>Satyrinae</taxon>
        <taxon>Satyrini</taxon>
        <taxon>Parargina</taxon>
        <taxon>Pararge</taxon>
    </lineage>
</organism>
<gene>
    <name evidence="2" type="primary">jg12998</name>
    <name evidence="2" type="ORF">PAEG_LOCUS8059</name>
</gene>
<dbReference type="OrthoDB" id="1577640at2759"/>
<comment type="caution">
    <text evidence="2">The sequence shown here is derived from an EMBL/GenBank/DDBJ whole genome shotgun (WGS) entry which is preliminary data.</text>
</comment>
<proteinExistence type="predicted"/>
<evidence type="ECO:0000313" key="2">
    <source>
        <dbReference type="EMBL" id="CAH2227711.1"/>
    </source>
</evidence>